<dbReference type="Gene3D" id="2.40.170.20">
    <property type="entry name" value="TonB-dependent receptor, beta-barrel domain"/>
    <property type="match status" value="1"/>
</dbReference>
<feature type="chain" id="PRO_5045769123" evidence="14">
    <location>
        <begin position="19"/>
        <end position="820"/>
    </location>
</feature>
<keyword evidence="7" id="KW-0408">Iron</keyword>
<keyword evidence="3 12" id="KW-1134">Transmembrane beta strand</keyword>
<evidence type="ECO:0000259" key="16">
    <source>
        <dbReference type="Pfam" id="PF07715"/>
    </source>
</evidence>
<feature type="domain" description="TonB-dependent receptor plug" evidence="16">
    <location>
        <begin position="112"/>
        <end position="220"/>
    </location>
</feature>
<gene>
    <name evidence="17" type="ORF">ACFFT3_04365</name>
</gene>
<evidence type="ECO:0000256" key="5">
    <source>
        <dbReference type="ARBA" id="ARBA00022692"/>
    </source>
</evidence>
<dbReference type="Pfam" id="PF07715">
    <property type="entry name" value="Plug"/>
    <property type="match status" value="1"/>
</dbReference>
<dbReference type="PANTHER" id="PTHR32552:SF68">
    <property type="entry name" value="FERRICHROME OUTER MEMBRANE TRANSPORTER_PHAGE RECEPTOR"/>
    <property type="match status" value="1"/>
</dbReference>
<dbReference type="Pfam" id="PF00593">
    <property type="entry name" value="TonB_dep_Rec_b-barrel"/>
    <property type="match status" value="1"/>
</dbReference>
<reference evidence="17 18" key="1">
    <citation type="submission" date="2024-09" db="EMBL/GenBank/DDBJ databases">
        <authorList>
            <person name="Sun Q."/>
            <person name="Mori K."/>
        </authorList>
    </citation>
    <scope>NUCLEOTIDE SEQUENCE [LARGE SCALE GENOMIC DNA]</scope>
    <source>
        <strain evidence="17 18">JCM 13034</strain>
    </source>
</reference>
<evidence type="ECO:0000256" key="8">
    <source>
        <dbReference type="ARBA" id="ARBA00023065"/>
    </source>
</evidence>
<evidence type="ECO:0000256" key="1">
    <source>
        <dbReference type="ARBA" id="ARBA00004571"/>
    </source>
</evidence>
<feature type="signal peptide" evidence="14">
    <location>
        <begin position="1"/>
        <end position="18"/>
    </location>
</feature>
<evidence type="ECO:0000256" key="9">
    <source>
        <dbReference type="ARBA" id="ARBA00023077"/>
    </source>
</evidence>
<dbReference type="InterPro" id="IPR036942">
    <property type="entry name" value="Beta-barrel_TonB_sf"/>
</dbReference>
<sequence length="820" mass="92181">MKNLVAFLIIVFSMNANAQELFKLSGKVTDGTNPLPGVSIVIKGTSKGVSTNFDGEFSIQLKKGTYILVVSAISQPKEVKVNLVKDTFLSIDMADSFVNLEEVLVSATRANEKTPVAFTNITKKEIESKNLGQDLPILLDQLPSVVTTSDSGAGVGYTGIRVRGSDASRVNVTINGIPYNDSESHGTYWVNMPDFSSSVEDIQLQRGVGTSTNGSGAFGASLNIKTQSASQEAYAVTSNAIGSYGTRKHNLSLGTGLRNNFYAAARLSSISSDGYIDRSASDLTSYYTELGYISEKTTLKGIVFGGQEITQQAWYGTPKAVVEKDAEGIQTFIDHEGYSFTEDQLENLLSNPGRTYNHYTYKNEVDNYKQTHYQLHLEHSLNNYLFVNISGNYTSGKGYFEQFKPFEEVGDYFPNNVNADEEGEVIRRRWLDNDFYAFVYSLNYKKDKLNVILGGGYNKYDGDHFGELIWDSFPIAIPSEEQYYFSNGEKTEFNTYLKTEYELNSKTLAFIDLQYRSISYKSDGLTSDLLPIDVNKEYNFFNPKFGLTYTFNNLNSIYGSFSIANREPNRDDLTKNLISPKSEQLQDFELGYKFKTSNTYVTANLYYMNYKDQLVLTGEIDDVGDPIRQNVAKSYRAGIELQAGYKFSQKLRIDANVTLSENKIKEFDYIVYDSQYDPVTWEDTAYNQVSTTFKDTDISFSPALIAGGTITYLPSKNVSLGFISKYVGKQYLDNTSSNLKSMAAYFVNNFNASLKLNPTWVKEVSINLLVNNIFNKRYVSNGYTYSYYYRPTGSTDPAITEIFYYPQATRNFLIGTTFKF</sequence>
<keyword evidence="18" id="KW-1185">Reference proteome</keyword>
<comment type="similarity">
    <text evidence="12 13">Belongs to the TonB-dependent receptor family.</text>
</comment>
<evidence type="ECO:0000256" key="6">
    <source>
        <dbReference type="ARBA" id="ARBA00022729"/>
    </source>
</evidence>
<dbReference type="Pfam" id="PF13715">
    <property type="entry name" value="CarbopepD_reg_2"/>
    <property type="match status" value="1"/>
</dbReference>
<evidence type="ECO:0000256" key="4">
    <source>
        <dbReference type="ARBA" id="ARBA00022496"/>
    </source>
</evidence>
<dbReference type="InterPro" id="IPR008969">
    <property type="entry name" value="CarboxyPept-like_regulatory"/>
</dbReference>
<evidence type="ECO:0000256" key="2">
    <source>
        <dbReference type="ARBA" id="ARBA00022448"/>
    </source>
</evidence>
<dbReference type="InterPro" id="IPR039426">
    <property type="entry name" value="TonB-dep_rcpt-like"/>
</dbReference>
<evidence type="ECO:0000256" key="7">
    <source>
        <dbReference type="ARBA" id="ARBA00023004"/>
    </source>
</evidence>
<dbReference type="InterPro" id="IPR037066">
    <property type="entry name" value="Plug_dom_sf"/>
</dbReference>
<evidence type="ECO:0000256" key="11">
    <source>
        <dbReference type="ARBA" id="ARBA00023237"/>
    </source>
</evidence>
<keyword evidence="6 14" id="KW-0732">Signal</keyword>
<evidence type="ECO:0000256" key="13">
    <source>
        <dbReference type="RuleBase" id="RU003357"/>
    </source>
</evidence>
<evidence type="ECO:0000256" key="14">
    <source>
        <dbReference type="SAM" id="SignalP"/>
    </source>
</evidence>
<evidence type="ECO:0000259" key="15">
    <source>
        <dbReference type="Pfam" id="PF00593"/>
    </source>
</evidence>
<keyword evidence="8" id="KW-0406">Ion transport</keyword>
<keyword evidence="9 13" id="KW-0798">TonB box</keyword>
<keyword evidence="17" id="KW-0675">Receptor</keyword>
<evidence type="ECO:0000256" key="12">
    <source>
        <dbReference type="PROSITE-ProRule" id="PRU01360"/>
    </source>
</evidence>
<dbReference type="Proteomes" id="UP001589665">
    <property type="component" value="Unassembled WGS sequence"/>
</dbReference>
<keyword evidence="10 12" id="KW-0472">Membrane</keyword>
<dbReference type="SUPFAM" id="SSF56935">
    <property type="entry name" value="Porins"/>
    <property type="match status" value="1"/>
</dbReference>
<dbReference type="RefSeq" id="WP_229714415.1">
    <property type="nucleotide sequence ID" value="NZ_BMNS01000004.1"/>
</dbReference>
<feature type="domain" description="TonB-dependent receptor-like beta-barrel" evidence="15">
    <location>
        <begin position="338"/>
        <end position="773"/>
    </location>
</feature>
<comment type="subcellular location">
    <subcellularLocation>
        <location evidence="1 12">Cell outer membrane</location>
        <topology evidence="1 12">Multi-pass membrane protein</topology>
    </subcellularLocation>
</comment>
<evidence type="ECO:0000313" key="18">
    <source>
        <dbReference type="Proteomes" id="UP001589665"/>
    </source>
</evidence>
<proteinExistence type="inferred from homology"/>
<keyword evidence="5 12" id="KW-0812">Transmembrane</keyword>
<keyword evidence="2 12" id="KW-0813">Transport</keyword>
<evidence type="ECO:0000313" key="17">
    <source>
        <dbReference type="EMBL" id="MFB9271111.1"/>
    </source>
</evidence>
<name>A0ABV5JZI3_9FLAO</name>
<dbReference type="Gene3D" id="2.170.130.10">
    <property type="entry name" value="TonB-dependent receptor, plug domain"/>
    <property type="match status" value="1"/>
</dbReference>
<dbReference type="Gene3D" id="2.60.40.1120">
    <property type="entry name" value="Carboxypeptidase-like, regulatory domain"/>
    <property type="match status" value="1"/>
</dbReference>
<protein>
    <submittedName>
        <fullName evidence="17">TonB-dependent receptor</fullName>
    </submittedName>
</protein>
<keyword evidence="4" id="KW-0410">Iron transport</keyword>
<dbReference type="PROSITE" id="PS52016">
    <property type="entry name" value="TONB_DEPENDENT_REC_3"/>
    <property type="match status" value="1"/>
</dbReference>
<comment type="caution">
    <text evidence="17">The sequence shown here is derived from an EMBL/GenBank/DDBJ whole genome shotgun (WGS) entry which is preliminary data.</text>
</comment>
<accession>A0ABV5JZI3</accession>
<organism evidence="17 18">
    <name type="scientific">Lutibacter litoralis</name>
    <dbReference type="NCBI Taxonomy" id="321268"/>
    <lineage>
        <taxon>Bacteria</taxon>
        <taxon>Pseudomonadati</taxon>
        <taxon>Bacteroidota</taxon>
        <taxon>Flavobacteriia</taxon>
        <taxon>Flavobacteriales</taxon>
        <taxon>Flavobacteriaceae</taxon>
        <taxon>Lutibacter</taxon>
    </lineage>
</organism>
<keyword evidence="11 12" id="KW-0998">Cell outer membrane</keyword>
<dbReference type="InterPro" id="IPR012910">
    <property type="entry name" value="Plug_dom"/>
</dbReference>
<dbReference type="EMBL" id="JBHMDX010000002">
    <property type="protein sequence ID" value="MFB9271111.1"/>
    <property type="molecule type" value="Genomic_DNA"/>
</dbReference>
<dbReference type="PANTHER" id="PTHR32552">
    <property type="entry name" value="FERRICHROME IRON RECEPTOR-RELATED"/>
    <property type="match status" value="1"/>
</dbReference>
<dbReference type="SUPFAM" id="SSF49464">
    <property type="entry name" value="Carboxypeptidase regulatory domain-like"/>
    <property type="match status" value="1"/>
</dbReference>
<dbReference type="InterPro" id="IPR000531">
    <property type="entry name" value="Beta-barrel_TonB"/>
</dbReference>
<evidence type="ECO:0000256" key="10">
    <source>
        <dbReference type="ARBA" id="ARBA00023136"/>
    </source>
</evidence>
<evidence type="ECO:0000256" key="3">
    <source>
        <dbReference type="ARBA" id="ARBA00022452"/>
    </source>
</evidence>